<name>A0ABQ9NET9_9PEZI</name>
<evidence type="ECO:0000313" key="6">
    <source>
        <dbReference type="Proteomes" id="UP001172684"/>
    </source>
</evidence>
<evidence type="ECO:0000256" key="3">
    <source>
        <dbReference type="ARBA" id="ARBA00023163"/>
    </source>
</evidence>
<keyword evidence="2" id="KW-0238">DNA-binding</keyword>
<protein>
    <recommendedName>
        <fullName evidence="4">HTH gntR-type domain-containing protein</fullName>
    </recommendedName>
</protein>
<comment type="caution">
    <text evidence="5">The sequence shown here is derived from an EMBL/GenBank/DDBJ whole genome shotgun (WGS) entry which is preliminary data.</text>
</comment>
<dbReference type="PANTHER" id="PTHR43537">
    <property type="entry name" value="TRANSCRIPTIONAL REGULATOR, GNTR FAMILY"/>
    <property type="match status" value="1"/>
</dbReference>
<gene>
    <name evidence="5" type="ORF">H2201_009386</name>
</gene>
<dbReference type="PANTHER" id="PTHR43537:SF5">
    <property type="entry name" value="UXU OPERON TRANSCRIPTIONAL REGULATOR"/>
    <property type="match status" value="1"/>
</dbReference>
<dbReference type="SMART" id="SM00345">
    <property type="entry name" value="HTH_GNTR"/>
    <property type="match status" value="1"/>
</dbReference>
<evidence type="ECO:0000256" key="2">
    <source>
        <dbReference type="ARBA" id="ARBA00023125"/>
    </source>
</evidence>
<dbReference type="EMBL" id="JAPDRL010001372">
    <property type="protein sequence ID" value="KAJ9628311.1"/>
    <property type="molecule type" value="Genomic_DNA"/>
</dbReference>
<reference evidence="5" key="1">
    <citation type="submission" date="2022-10" db="EMBL/GenBank/DDBJ databases">
        <title>Culturing micro-colonial fungi from biological soil crusts in the Mojave desert and describing Neophaeococcomyces mojavensis, and introducing the new genera and species Taxawa tesnikishii.</title>
        <authorList>
            <person name="Kurbessoian T."/>
            <person name="Stajich J.E."/>
        </authorList>
    </citation>
    <scope>NUCLEOTIDE SEQUENCE</scope>
    <source>
        <strain evidence="5">TK_1</strain>
    </source>
</reference>
<organism evidence="5 6">
    <name type="scientific">Coniosporium apollinis</name>
    <dbReference type="NCBI Taxonomy" id="61459"/>
    <lineage>
        <taxon>Eukaryota</taxon>
        <taxon>Fungi</taxon>
        <taxon>Dikarya</taxon>
        <taxon>Ascomycota</taxon>
        <taxon>Pezizomycotina</taxon>
        <taxon>Dothideomycetes</taxon>
        <taxon>Dothideomycetes incertae sedis</taxon>
        <taxon>Coniosporium</taxon>
    </lineage>
</organism>
<dbReference type="PROSITE" id="PS50949">
    <property type="entry name" value="HTH_GNTR"/>
    <property type="match status" value="1"/>
</dbReference>
<keyword evidence="1" id="KW-0805">Transcription regulation</keyword>
<feature type="non-terminal residue" evidence="5">
    <location>
        <position position="76"/>
    </location>
</feature>
<sequence>QRKAASTHEVIRDLRERIASQALLPGTRVPEEDLAQAYDIPRAKAREVLATLEDRALVERVPNKGAVVALVDMETT</sequence>
<dbReference type="Pfam" id="PF00392">
    <property type="entry name" value="GntR"/>
    <property type="match status" value="1"/>
</dbReference>
<feature type="non-terminal residue" evidence="5">
    <location>
        <position position="1"/>
    </location>
</feature>
<proteinExistence type="predicted"/>
<dbReference type="InterPro" id="IPR036390">
    <property type="entry name" value="WH_DNA-bd_sf"/>
</dbReference>
<dbReference type="SUPFAM" id="SSF46785">
    <property type="entry name" value="Winged helix' DNA-binding domain"/>
    <property type="match status" value="1"/>
</dbReference>
<keyword evidence="3" id="KW-0804">Transcription</keyword>
<dbReference type="Gene3D" id="1.10.10.10">
    <property type="entry name" value="Winged helix-like DNA-binding domain superfamily/Winged helix DNA-binding domain"/>
    <property type="match status" value="1"/>
</dbReference>
<evidence type="ECO:0000313" key="5">
    <source>
        <dbReference type="EMBL" id="KAJ9628311.1"/>
    </source>
</evidence>
<feature type="domain" description="HTH gntR-type" evidence="4">
    <location>
        <begin position="4"/>
        <end position="71"/>
    </location>
</feature>
<dbReference type="Proteomes" id="UP001172684">
    <property type="component" value="Unassembled WGS sequence"/>
</dbReference>
<evidence type="ECO:0000259" key="4">
    <source>
        <dbReference type="PROSITE" id="PS50949"/>
    </source>
</evidence>
<accession>A0ABQ9NET9</accession>
<keyword evidence="6" id="KW-1185">Reference proteome</keyword>
<evidence type="ECO:0000256" key="1">
    <source>
        <dbReference type="ARBA" id="ARBA00023015"/>
    </source>
</evidence>
<dbReference type="InterPro" id="IPR000524">
    <property type="entry name" value="Tscrpt_reg_HTH_GntR"/>
</dbReference>
<dbReference type="InterPro" id="IPR036388">
    <property type="entry name" value="WH-like_DNA-bd_sf"/>
</dbReference>